<feature type="domain" description="Reverse transcriptase" evidence="1">
    <location>
        <begin position="156"/>
        <end position="435"/>
    </location>
</feature>
<dbReference type="CDD" id="cd01650">
    <property type="entry name" value="RT_nLTR_like"/>
    <property type="match status" value="1"/>
</dbReference>
<dbReference type="PANTHER" id="PTHR33332">
    <property type="entry name" value="REVERSE TRANSCRIPTASE DOMAIN-CONTAINING PROTEIN"/>
    <property type="match status" value="1"/>
</dbReference>
<reference evidence="2 3" key="1">
    <citation type="submission" date="2024-02" db="EMBL/GenBank/DDBJ databases">
        <title>Chromosome-scale genome assembly of the rough periwinkle Littorina saxatilis.</title>
        <authorList>
            <person name="De Jode A."/>
            <person name="Faria R."/>
            <person name="Formenti G."/>
            <person name="Sims Y."/>
            <person name="Smith T.P."/>
            <person name="Tracey A."/>
            <person name="Wood J.M.D."/>
            <person name="Zagrodzka Z.B."/>
            <person name="Johannesson K."/>
            <person name="Butlin R.K."/>
            <person name="Leder E.H."/>
        </authorList>
    </citation>
    <scope>NUCLEOTIDE SEQUENCE [LARGE SCALE GENOMIC DNA]</scope>
    <source>
        <strain evidence="2">Snail1</strain>
        <tissue evidence="2">Muscle</tissue>
    </source>
</reference>
<evidence type="ECO:0000313" key="3">
    <source>
        <dbReference type="Proteomes" id="UP001374579"/>
    </source>
</evidence>
<dbReference type="SUPFAM" id="SSF56672">
    <property type="entry name" value="DNA/RNA polymerases"/>
    <property type="match status" value="1"/>
</dbReference>
<name>A0AAN9BHI0_9CAEN</name>
<dbReference type="AlphaFoldDB" id="A0AAN9BHI0"/>
<evidence type="ECO:0000259" key="1">
    <source>
        <dbReference type="PROSITE" id="PS50878"/>
    </source>
</evidence>
<dbReference type="Proteomes" id="UP001374579">
    <property type="component" value="Unassembled WGS sequence"/>
</dbReference>
<dbReference type="InterPro" id="IPR000477">
    <property type="entry name" value="RT_dom"/>
</dbReference>
<sequence length="630" mass="70331">MCLTVHRQVFQAARNGVIAIVDHAKSAFFSSKILACTSVKQLFSVTNDILGKVTCSPLPTMFSVHELPQKFADFFTAKIALIREKLDSAVVPPSPVADRMYCGPALQRFEPVTSEFVKKVCLGASPKTCELDPIPSSLLCDCIDDLLPYLTHVINDSLTSGSFPDEFKPAIVRPLIKKPSLDKNSLKNFRPVSNLSFLSKITEKIVLSQLLTHLEQNHLLNTHQSAYRKNHSTETALLKIVNDILLSFDENQVSILTLLDLSSAFDTIDHEILLHRLQHSFGVHDLALSWVRSYLTNRTQTVCVNGIKSQPSALQYGVPQGSVLGPILFVLYASPVSDVISRHALSHESFADDTQLHQSAPLAEVDDLVSRTQDCIADLSDWMSLNKLQLNSDKTEVMLACPTKFLNHPSLPASLTVNELPISFSPCVRSLGVTLDPTLSFQKHISNICKSAYLELRKISSVRHYLTADATKTLVCSLVLSKIDYCNSLLAGLPKYLLDRLQRIQNNAARLVFKSSKYEHATPLLHSLHWLPITKRIEYKLSSLSFAVVSGSAPEYLSELLNLYTPSRQLRSAADTRLFRLPTVQTKTCGERSFAYQAPVTWNRLPLPLRHTDSLTTFKTNLKTHLFQRK</sequence>
<dbReference type="InterPro" id="IPR043502">
    <property type="entry name" value="DNA/RNA_pol_sf"/>
</dbReference>
<comment type="caution">
    <text evidence="2">The sequence shown here is derived from an EMBL/GenBank/DDBJ whole genome shotgun (WGS) entry which is preliminary data.</text>
</comment>
<keyword evidence="3" id="KW-1185">Reference proteome</keyword>
<protein>
    <recommendedName>
        <fullName evidence="1">Reverse transcriptase domain-containing protein</fullName>
    </recommendedName>
</protein>
<accession>A0AAN9BHI0</accession>
<dbReference type="PROSITE" id="PS50878">
    <property type="entry name" value="RT_POL"/>
    <property type="match status" value="1"/>
</dbReference>
<dbReference type="EMBL" id="JBAMIC010000007">
    <property type="protein sequence ID" value="KAK7106193.1"/>
    <property type="molecule type" value="Genomic_DNA"/>
</dbReference>
<evidence type="ECO:0000313" key="2">
    <source>
        <dbReference type="EMBL" id="KAK7106193.1"/>
    </source>
</evidence>
<proteinExistence type="predicted"/>
<organism evidence="2 3">
    <name type="scientific">Littorina saxatilis</name>
    <dbReference type="NCBI Taxonomy" id="31220"/>
    <lineage>
        <taxon>Eukaryota</taxon>
        <taxon>Metazoa</taxon>
        <taxon>Spiralia</taxon>
        <taxon>Lophotrochozoa</taxon>
        <taxon>Mollusca</taxon>
        <taxon>Gastropoda</taxon>
        <taxon>Caenogastropoda</taxon>
        <taxon>Littorinimorpha</taxon>
        <taxon>Littorinoidea</taxon>
        <taxon>Littorinidae</taxon>
        <taxon>Littorina</taxon>
    </lineage>
</organism>
<gene>
    <name evidence="2" type="ORF">V1264_017479</name>
</gene>
<dbReference type="Pfam" id="PF00078">
    <property type="entry name" value="RVT_1"/>
    <property type="match status" value="1"/>
</dbReference>